<dbReference type="EMBL" id="CP067089">
    <property type="protein sequence ID" value="QQO08730.1"/>
    <property type="molecule type" value="Genomic_DNA"/>
</dbReference>
<evidence type="ECO:0000313" key="4">
    <source>
        <dbReference type="Proteomes" id="UP000595917"/>
    </source>
</evidence>
<evidence type="ECO:0000313" key="3">
    <source>
        <dbReference type="EMBL" id="QQO08730.1"/>
    </source>
</evidence>
<dbReference type="Proteomes" id="UP000595917">
    <property type="component" value="Chromosome"/>
</dbReference>
<dbReference type="InterPro" id="IPR036378">
    <property type="entry name" value="FAS1_dom_sf"/>
</dbReference>
<sequence>MKKLITKIITAALIAGTAAGIHAQEFGMPRDAVTIGEMVSASVDCTQLVDALDDHVDLSEFTVAVSDLADEVDILADAGGITVFAPVNEAVEDTTFMDSAVADYIVPGTFTIEALQGMESLTALSGKELSVEAGETGVTVNGIALAADDSITSQGIIINKLAGTFEETLLTLR</sequence>
<dbReference type="KEGG" id="bhc:JFL75_17655"/>
<name>A0A7T7XLS5_9SPIR</name>
<evidence type="ECO:0000259" key="2">
    <source>
        <dbReference type="PROSITE" id="PS50213"/>
    </source>
</evidence>
<organism evidence="3 4">
    <name type="scientific">Breznakiella homolactica</name>
    <dbReference type="NCBI Taxonomy" id="2798577"/>
    <lineage>
        <taxon>Bacteria</taxon>
        <taxon>Pseudomonadati</taxon>
        <taxon>Spirochaetota</taxon>
        <taxon>Spirochaetia</taxon>
        <taxon>Spirochaetales</taxon>
        <taxon>Breznakiellaceae</taxon>
        <taxon>Breznakiella</taxon>
    </lineage>
</organism>
<reference evidence="3" key="1">
    <citation type="submission" date="2021-01" db="EMBL/GenBank/DDBJ databases">
        <title>Description of Breznakiella homolactica.</title>
        <authorList>
            <person name="Song Y."/>
            <person name="Brune A."/>
        </authorList>
    </citation>
    <scope>NUCLEOTIDE SEQUENCE</scope>
    <source>
        <strain evidence="3">RmG30</strain>
    </source>
</reference>
<dbReference type="InterPro" id="IPR000782">
    <property type="entry name" value="FAS1_domain"/>
</dbReference>
<protein>
    <submittedName>
        <fullName evidence="3">Fasciclin domain-containing protein</fullName>
    </submittedName>
</protein>
<proteinExistence type="predicted"/>
<dbReference type="Gene3D" id="2.30.180.10">
    <property type="entry name" value="FAS1 domain"/>
    <property type="match status" value="1"/>
</dbReference>
<dbReference type="RefSeq" id="WP_215626036.1">
    <property type="nucleotide sequence ID" value="NZ_CP067089.2"/>
</dbReference>
<dbReference type="Pfam" id="PF02469">
    <property type="entry name" value="Fasciclin"/>
    <property type="match status" value="1"/>
</dbReference>
<gene>
    <name evidence="3" type="ORF">JFL75_17655</name>
</gene>
<evidence type="ECO:0000256" key="1">
    <source>
        <dbReference type="SAM" id="SignalP"/>
    </source>
</evidence>
<dbReference type="AlphaFoldDB" id="A0A7T7XLS5"/>
<keyword evidence="4" id="KW-1185">Reference proteome</keyword>
<dbReference type="PROSITE" id="PS50213">
    <property type="entry name" value="FAS1"/>
    <property type="match status" value="1"/>
</dbReference>
<feature type="domain" description="FAS1" evidence="2">
    <location>
        <begin position="45"/>
        <end position="164"/>
    </location>
</feature>
<feature type="signal peptide" evidence="1">
    <location>
        <begin position="1"/>
        <end position="23"/>
    </location>
</feature>
<accession>A0A7T7XLS5</accession>
<keyword evidence="1" id="KW-0732">Signal</keyword>
<feature type="chain" id="PRO_5030890843" evidence="1">
    <location>
        <begin position="24"/>
        <end position="173"/>
    </location>
</feature>
<dbReference type="SUPFAM" id="SSF82153">
    <property type="entry name" value="FAS1 domain"/>
    <property type="match status" value="1"/>
</dbReference>